<protein>
    <submittedName>
        <fullName evidence="2">UrcA family protein</fullName>
    </submittedName>
</protein>
<evidence type="ECO:0000256" key="1">
    <source>
        <dbReference type="SAM" id="SignalP"/>
    </source>
</evidence>
<dbReference type="Proteomes" id="UP000305451">
    <property type="component" value="Unassembled WGS sequence"/>
</dbReference>
<dbReference type="RefSeq" id="WP_135942966.1">
    <property type="nucleotide sequence ID" value="NZ_BMEI01000001.1"/>
</dbReference>
<dbReference type="AlphaFoldDB" id="A0A4S2HDW6"/>
<accession>A0A4S2HDW6</accession>
<evidence type="ECO:0000313" key="3">
    <source>
        <dbReference type="Proteomes" id="UP000305451"/>
    </source>
</evidence>
<evidence type="ECO:0000313" key="2">
    <source>
        <dbReference type="EMBL" id="TGY93772.1"/>
    </source>
</evidence>
<name>A0A4S2HDW6_9PROT</name>
<reference evidence="2 3" key="1">
    <citation type="journal article" date="2013" name="Int. J. Syst. Evol. Microbiol.">
        <title>Marinicauda pacifica gen. nov., sp. nov., a prosthecate alphaproteobacterium of the family Hyphomonadaceae isolated from deep seawater.</title>
        <authorList>
            <person name="Zhang X.Y."/>
            <person name="Li G.W."/>
            <person name="Wang C.S."/>
            <person name="Zhang Y.J."/>
            <person name="Xu X.W."/>
            <person name="Li H."/>
            <person name="Liu A."/>
            <person name="Liu C."/>
            <person name="Xie B.B."/>
            <person name="Qin Q.L."/>
            <person name="Xu Z."/>
            <person name="Chen X.L."/>
            <person name="Zhou B.C."/>
            <person name="Zhang Y.Z."/>
        </authorList>
    </citation>
    <scope>NUCLEOTIDE SEQUENCE [LARGE SCALE GENOMIC DNA]</scope>
    <source>
        <strain evidence="2 3">P-1 km-3</strain>
    </source>
</reference>
<feature type="signal peptide" evidence="1">
    <location>
        <begin position="1"/>
        <end position="27"/>
    </location>
</feature>
<sequence>MKRTNLIKATLVAGLAGAALSAGSATAQEAPAFDFAVETVSLQTTRDVARVYARLSDEAASYCGSLIQQGYETTGALSLCQSDVVDVVVQRIGDAQLSRYHDQVQSRSARPYATALN</sequence>
<keyword evidence="3" id="KW-1185">Reference proteome</keyword>
<dbReference type="EMBL" id="SRXV01000001">
    <property type="protein sequence ID" value="TGY93772.1"/>
    <property type="molecule type" value="Genomic_DNA"/>
</dbReference>
<comment type="caution">
    <text evidence="2">The sequence shown here is derived from an EMBL/GenBank/DDBJ whole genome shotgun (WGS) entry which is preliminary data.</text>
</comment>
<dbReference type="NCBIfam" id="TIGR04433">
    <property type="entry name" value="UrcA_uranyl"/>
    <property type="match status" value="1"/>
</dbReference>
<feature type="chain" id="PRO_5020537827" evidence="1">
    <location>
        <begin position="28"/>
        <end position="117"/>
    </location>
</feature>
<dbReference type="InterPro" id="IPR030972">
    <property type="entry name" value="UrcA_uranyl"/>
</dbReference>
<proteinExistence type="predicted"/>
<organism evidence="2 3">
    <name type="scientific">Marinicauda pacifica</name>
    <dbReference type="NCBI Taxonomy" id="1133559"/>
    <lineage>
        <taxon>Bacteria</taxon>
        <taxon>Pseudomonadati</taxon>
        <taxon>Pseudomonadota</taxon>
        <taxon>Alphaproteobacteria</taxon>
        <taxon>Maricaulales</taxon>
        <taxon>Maricaulaceae</taxon>
        <taxon>Marinicauda</taxon>
    </lineage>
</organism>
<gene>
    <name evidence="2" type="ORF">E5162_00295</name>
</gene>
<keyword evidence="1" id="KW-0732">Signal</keyword>